<dbReference type="GO" id="GO:0005856">
    <property type="term" value="C:cytoskeleton"/>
    <property type="evidence" value="ECO:0007669"/>
    <property type="project" value="UniProtKB-SubCell"/>
</dbReference>
<comment type="subunit">
    <text evidence="6">Occurs in many kinds of cells as a complex with monomeric actin in a 1:1 ratio.</text>
</comment>
<evidence type="ECO:0000256" key="3">
    <source>
        <dbReference type="ARBA" id="ARBA00022490"/>
    </source>
</evidence>
<protein>
    <recommendedName>
        <fullName evidence="7">Profilin</fullName>
    </recommendedName>
</protein>
<accession>A0AAJ0BP09</accession>
<evidence type="ECO:0000256" key="5">
    <source>
        <dbReference type="ARBA" id="ARBA00023212"/>
    </source>
</evidence>
<dbReference type="GO" id="GO:0005938">
    <property type="term" value="C:cell cortex"/>
    <property type="evidence" value="ECO:0007669"/>
    <property type="project" value="TreeGrafter"/>
</dbReference>
<comment type="function">
    <text evidence="6">Binds to actin and affects the structure of the cytoskeleton. At high concentrations, profilin prevents the polymerization of actin, whereas it enhances it at low concentrations.</text>
</comment>
<dbReference type="EMBL" id="MU839828">
    <property type="protein sequence ID" value="KAK1759396.1"/>
    <property type="molecule type" value="Genomic_DNA"/>
</dbReference>
<dbReference type="InterPro" id="IPR005455">
    <property type="entry name" value="PFN_euk"/>
</dbReference>
<dbReference type="GO" id="GO:0003785">
    <property type="term" value="F:actin monomer binding"/>
    <property type="evidence" value="ECO:0007669"/>
    <property type="project" value="TreeGrafter"/>
</dbReference>
<evidence type="ECO:0000256" key="4">
    <source>
        <dbReference type="ARBA" id="ARBA00023203"/>
    </source>
</evidence>
<proteinExistence type="inferred from homology"/>
<dbReference type="PANTHER" id="PTHR11604:SF0">
    <property type="entry name" value="PROFILIN"/>
    <property type="match status" value="1"/>
</dbReference>
<dbReference type="InterPro" id="IPR048278">
    <property type="entry name" value="PFN"/>
</dbReference>
<dbReference type="Proteomes" id="UP001239445">
    <property type="component" value="Unassembled WGS sequence"/>
</dbReference>
<dbReference type="PANTHER" id="PTHR11604">
    <property type="entry name" value="PROFILIN"/>
    <property type="match status" value="1"/>
</dbReference>
<dbReference type="CDD" id="cd00148">
    <property type="entry name" value="PROF"/>
    <property type="match status" value="1"/>
</dbReference>
<comment type="subcellular location">
    <subcellularLocation>
        <location evidence="1">Cytoplasm</location>
        <location evidence="1">Cytoskeleton</location>
    </subcellularLocation>
</comment>
<dbReference type="PRINTS" id="PR01640">
    <property type="entry name" value="PROFILINPLNT"/>
</dbReference>
<keyword evidence="9" id="KW-1185">Reference proteome</keyword>
<name>A0AAJ0BP09_9PEZI</name>
<dbReference type="SMART" id="SM00392">
    <property type="entry name" value="PROF"/>
    <property type="match status" value="1"/>
</dbReference>
<dbReference type="PROSITE" id="PS00414">
    <property type="entry name" value="PROFILIN"/>
    <property type="match status" value="1"/>
</dbReference>
<evidence type="ECO:0000256" key="7">
    <source>
        <dbReference type="RuleBase" id="RU003909"/>
    </source>
</evidence>
<evidence type="ECO:0000313" key="8">
    <source>
        <dbReference type="EMBL" id="KAK1759396.1"/>
    </source>
</evidence>
<evidence type="ECO:0000256" key="6">
    <source>
        <dbReference type="RuleBase" id="RU003908"/>
    </source>
</evidence>
<keyword evidence="3" id="KW-0963">Cytoplasm</keyword>
<evidence type="ECO:0000313" key="9">
    <source>
        <dbReference type="Proteomes" id="UP001239445"/>
    </source>
</evidence>
<dbReference type="InterPro" id="IPR027310">
    <property type="entry name" value="Profilin_CS"/>
</dbReference>
<dbReference type="AlphaFoldDB" id="A0AAJ0BP09"/>
<reference evidence="8" key="1">
    <citation type="submission" date="2023-06" db="EMBL/GenBank/DDBJ databases">
        <title>Genome-scale phylogeny and comparative genomics of the fungal order Sordariales.</title>
        <authorList>
            <consortium name="Lawrence Berkeley National Laboratory"/>
            <person name="Hensen N."/>
            <person name="Bonometti L."/>
            <person name="Westerberg I."/>
            <person name="Brannstrom I.O."/>
            <person name="Guillou S."/>
            <person name="Cros-Aarteil S."/>
            <person name="Calhoun S."/>
            <person name="Haridas S."/>
            <person name="Kuo A."/>
            <person name="Mondo S."/>
            <person name="Pangilinan J."/>
            <person name="Riley R."/>
            <person name="Labutti K."/>
            <person name="Andreopoulos B."/>
            <person name="Lipzen A."/>
            <person name="Chen C."/>
            <person name="Yanf M."/>
            <person name="Daum C."/>
            <person name="Ng V."/>
            <person name="Clum A."/>
            <person name="Steindorff A."/>
            <person name="Ohm R."/>
            <person name="Martin F."/>
            <person name="Silar P."/>
            <person name="Natvig D."/>
            <person name="Lalanne C."/>
            <person name="Gautier V."/>
            <person name="Ament-Velasquez S.L."/>
            <person name="Kruys A."/>
            <person name="Hutchinson M.I."/>
            <person name="Powell A.J."/>
            <person name="Barry K."/>
            <person name="Miller A.N."/>
            <person name="Grigoriev I.V."/>
            <person name="Debuchy R."/>
            <person name="Gladieux P."/>
            <person name="Thoren M.H."/>
            <person name="Johannesson H."/>
        </authorList>
    </citation>
    <scope>NUCLEOTIDE SEQUENCE</scope>
    <source>
        <strain evidence="8">PSN4</strain>
    </source>
</reference>
<dbReference type="Gene3D" id="3.30.450.30">
    <property type="entry name" value="Dynein light chain 2a, cytoplasmic"/>
    <property type="match status" value="1"/>
</dbReference>
<keyword evidence="5 6" id="KW-0206">Cytoskeleton</keyword>
<dbReference type="PRINTS" id="PR00392">
    <property type="entry name" value="PROFILIN"/>
</dbReference>
<comment type="caution">
    <text evidence="8">The sequence shown here is derived from an EMBL/GenBank/DDBJ whole genome shotgun (WGS) entry which is preliminary data.</text>
</comment>
<dbReference type="SUPFAM" id="SSF55770">
    <property type="entry name" value="Profilin (actin-binding protein)"/>
    <property type="match status" value="1"/>
</dbReference>
<comment type="similarity">
    <text evidence="2 7">Belongs to the profilin family.</text>
</comment>
<sequence length="133" mass="14209">MSWQAYVDNSLVGSGHLDKGAIISAAGDSIWSASPDFDIKPAEMKNIVEILKNNGSGPAVDKAFGEGVHVGGERYVAFNIADRHIYCRQGRQGLVIVQTKQAILVGHYGESQIAGNATQTVEALADYLIKSGY</sequence>
<organism evidence="8 9">
    <name type="scientific">Echria macrotheca</name>
    <dbReference type="NCBI Taxonomy" id="438768"/>
    <lineage>
        <taxon>Eukaryota</taxon>
        <taxon>Fungi</taxon>
        <taxon>Dikarya</taxon>
        <taxon>Ascomycota</taxon>
        <taxon>Pezizomycotina</taxon>
        <taxon>Sordariomycetes</taxon>
        <taxon>Sordariomycetidae</taxon>
        <taxon>Sordariales</taxon>
        <taxon>Schizotheciaceae</taxon>
        <taxon>Echria</taxon>
    </lineage>
</organism>
<dbReference type="Pfam" id="PF00235">
    <property type="entry name" value="Profilin"/>
    <property type="match status" value="1"/>
</dbReference>
<keyword evidence="4 7" id="KW-0009">Actin-binding</keyword>
<evidence type="ECO:0000256" key="1">
    <source>
        <dbReference type="ARBA" id="ARBA00004245"/>
    </source>
</evidence>
<evidence type="ECO:0000256" key="2">
    <source>
        <dbReference type="ARBA" id="ARBA00010058"/>
    </source>
</evidence>
<gene>
    <name evidence="8" type="ORF">QBC47DRAFT_371824</name>
</gene>
<dbReference type="InterPro" id="IPR036140">
    <property type="entry name" value="PFN_sf"/>
</dbReference>